<dbReference type="InterPro" id="IPR052910">
    <property type="entry name" value="ABC-Purine-Binding"/>
</dbReference>
<evidence type="ECO:0000313" key="5">
    <source>
        <dbReference type="Proteomes" id="UP000632740"/>
    </source>
</evidence>
<sequence>MPQHMRVRVAAAAGLVVSLSLLGACAGGSQAGSDDASPGAPTVGFVMVGSKKDAGYNQAVDVAAATVGKELGVKVLTADQIPENNNVTQTMQAMVDKGATVIFATSYGYLPYAQKFAESHPDVVVLHQGGYVEDAFPANFGTYWGESYDPVSLGGIAAGGTTKTDKLGFIYAFPISQTIANINAFALGAQKVNPDAETYVVNTSAWCDPIKQKQAVSTLLAEGVDVFSDHQDCQATIVQAVKSAGKYFVGYHYDANELIPGGWLTGSAWNWAPLYSRIIETVESGGFAGSEFNANWIGSFATGDNPIELASFGSAVDGDLQAEITAAEDDLKKPDASTFVGPIYCQDGTVLVPEGEVATYEDVNTTFTCLVKGVVGTLPAMG</sequence>
<reference evidence="4" key="1">
    <citation type="submission" date="2021-01" db="EMBL/GenBank/DDBJ databases">
        <title>Whole genome shotgun sequence of Cellulomonas chitinilytica NBRC 110799.</title>
        <authorList>
            <person name="Komaki H."/>
            <person name="Tamura T."/>
        </authorList>
    </citation>
    <scope>NUCLEOTIDE SEQUENCE</scope>
    <source>
        <strain evidence="4">NBRC 110799</strain>
    </source>
</reference>
<feature type="chain" id="PRO_5036721513" evidence="2">
    <location>
        <begin position="27"/>
        <end position="382"/>
    </location>
</feature>
<dbReference type="CDD" id="cd19963">
    <property type="entry name" value="PBP1_BMP-like"/>
    <property type="match status" value="1"/>
</dbReference>
<dbReference type="RefSeq" id="WP_203757761.1">
    <property type="nucleotide sequence ID" value="NZ_BONK01000013.1"/>
</dbReference>
<keyword evidence="5" id="KW-1185">Reference proteome</keyword>
<name>A0A919P3V4_9CELL</name>
<accession>A0A919P3V4</accession>
<dbReference type="Gene3D" id="3.40.50.2300">
    <property type="match status" value="2"/>
</dbReference>
<gene>
    <name evidence="4" type="ORF">Cch01nite_34670</name>
</gene>
<dbReference type="Pfam" id="PF02608">
    <property type="entry name" value="Bmp"/>
    <property type="match status" value="1"/>
</dbReference>
<evidence type="ECO:0000256" key="1">
    <source>
        <dbReference type="ARBA" id="ARBA00022729"/>
    </source>
</evidence>
<evidence type="ECO:0000313" key="4">
    <source>
        <dbReference type="EMBL" id="GIG22743.1"/>
    </source>
</evidence>
<evidence type="ECO:0000256" key="2">
    <source>
        <dbReference type="SAM" id="SignalP"/>
    </source>
</evidence>
<protein>
    <submittedName>
        <fullName evidence="4">BMP family ABC transporter substrate-binding protein</fullName>
    </submittedName>
</protein>
<keyword evidence="1 2" id="KW-0732">Signal</keyword>
<dbReference type="Proteomes" id="UP000632740">
    <property type="component" value="Unassembled WGS sequence"/>
</dbReference>
<dbReference type="AlphaFoldDB" id="A0A919P3V4"/>
<proteinExistence type="predicted"/>
<dbReference type="PANTHER" id="PTHR43208:SF1">
    <property type="entry name" value="ABC TRANSPORTER SUBSTRATE-BINDING PROTEIN"/>
    <property type="match status" value="1"/>
</dbReference>
<dbReference type="PROSITE" id="PS51257">
    <property type="entry name" value="PROKAR_LIPOPROTEIN"/>
    <property type="match status" value="1"/>
</dbReference>
<feature type="domain" description="ABC transporter substrate-binding protein PnrA-like" evidence="3">
    <location>
        <begin position="42"/>
        <end position="291"/>
    </location>
</feature>
<evidence type="ECO:0000259" key="3">
    <source>
        <dbReference type="Pfam" id="PF02608"/>
    </source>
</evidence>
<dbReference type="GO" id="GO:0005886">
    <property type="term" value="C:plasma membrane"/>
    <property type="evidence" value="ECO:0007669"/>
    <property type="project" value="InterPro"/>
</dbReference>
<feature type="signal peptide" evidence="2">
    <location>
        <begin position="1"/>
        <end position="26"/>
    </location>
</feature>
<dbReference type="PANTHER" id="PTHR43208">
    <property type="entry name" value="ABC TRANSPORTER SUBSTRATE-BINDING PROTEIN"/>
    <property type="match status" value="1"/>
</dbReference>
<organism evidence="4 5">
    <name type="scientific">Cellulomonas chitinilytica</name>
    <dbReference type="NCBI Taxonomy" id="398759"/>
    <lineage>
        <taxon>Bacteria</taxon>
        <taxon>Bacillati</taxon>
        <taxon>Actinomycetota</taxon>
        <taxon>Actinomycetes</taxon>
        <taxon>Micrococcales</taxon>
        <taxon>Cellulomonadaceae</taxon>
        <taxon>Cellulomonas</taxon>
    </lineage>
</organism>
<dbReference type="InterPro" id="IPR003760">
    <property type="entry name" value="PnrA-like"/>
</dbReference>
<dbReference type="EMBL" id="BONK01000013">
    <property type="protein sequence ID" value="GIG22743.1"/>
    <property type="molecule type" value="Genomic_DNA"/>
</dbReference>
<comment type="caution">
    <text evidence="4">The sequence shown here is derived from an EMBL/GenBank/DDBJ whole genome shotgun (WGS) entry which is preliminary data.</text>
</comment>